<reference evidence="2" key="1">
    <citation type="submission" date="2021-01" db="EMBL/GenBank/DDBJ databases">
        <authorList>
            <person name="Corre E."/>
            <person name="Pelletier E."/>
            <person name="Niang G."/>
            <person name="Scheremetjew M."/>
            <person name="Finn R."/>
            <person name="Kale V."/>
            <person name="Holt S."/>
            <person name="Cochrane G."/>
            <person name="Meng A."/>
            <person name="Brown T."/>
            <person name="Cohen L."/>
        </authorList>
    </citation>
    <scope>NUCLEOTIDE SEQUENCE</scope>
    <source>
        <strain evidence="2">CCMP3105</strain>
    </source>
</reference>
<protein>
    <submittedName>
        <fullName evidence="2">Uncharacterized protein</fullName>
    </submittedName>
</protein>
<gene>
    <name evidence="2" type="ORF">AMON00008_LOCUS991</name>
</gene>
<evidence type="ECO:0000313" key="2">
    <source>
        <dbReference type="EMBL" id="CAE4561372.1"/>
    </source>
</evidence>
<feature type="region of interest" description="Disordered" evidence="1">
    <location>
        <begin position="1"/>
        <end position="84"/>
    </location>
</feature>
<evidence type="ECO:0000256" key="1">
    <source>
        <dbReference type="SAM" id="MobiDB-lite"/>
    </source>
</evidence>
<sequence>MASARQHVAEGPRSGSPWRKPLRSPIVVHGATDPDPEPGRGGQSGPGQWRIYHRNSKYVPGDALKHGQGDPSQGSYSFGPRSTREGGEFRVLDISRYNEKHHNWQRMDTFQTPVGHLGDRPMAPDIEDPPICAFRPDYLEALRRHVRDDLREEMREVSTLLQQIRRDILQVVGQLSKAEKPTDSAEVLAEVLRLRTELDPSPVLAELRKGAEANARLLQELPKLRTGIDFAPVLEEIEKFRDLRKARPVIDFAVVLDAIKAAQATLSADLLKAKNDGVLEAIRKFRTEAERPVEARVDFAPVVEELHRLKANLPFEKVLQEIAKSKTDLQPVLGRAARIIEEVRKGKDEVLRQLSRGAASERKRELPPEPVALAARPDRREFQLDVTEEGRTQRVEFTMRGGERLQIQ</sequence>
<proteinExistence type="predicted"/>
<name>A0A7S4PSL3_9DINO</name>
<dbReference type="EMBL" id="HBNR01001400">
    <property type="protein sequence ID" value="CAE4561372.1"/>
    <property type="molecule type" value="Transcribed_RNA"/>
</dbReference>
<dbReference type="AlphaFoldDB" id="A0A7S4PSL3"/>
<accession>A0A7S4PSL3</accession>
<organism evidence="2">
    <name type="scientific">Alexandrium monilatum</name>
    <dbReference type="NCBI Taxonomy" id="311494"/>
    <lineage>
        <taxon>Eukaryota</taxon>
        <taxon>Sar</taxon>
        <taxon>Alveolata</taxon>
        <taxon>Dinophyceae</taxon>
        <taxon>Gonyaulacales</taxon>
        <taxon>Pyrocystaceae</taxon>
        <taxon>Alexandrium</taxon>
    </lineage>
</organism>